<dbReference type="EMBL" id="VUNB01000002">
    <property type="protein sequence ID" value="MST68362.1"/>
    <property type="molecule type" value="Genomic_DNA"/>
</dbReference>
<dbReference type="SUPFAM" id="SSF51161">
    <property type="entry name" value="Trimeric LpxA-like enzymes"/>
    <property type="match status" value="1"/>
</dbReference>
<dbReference type="Pfam" id="PF00132">
    <property type="entry name" value="Hexapep"/>
    <property type="match status" value="1"/>
</dbReference>
<dbReference type="AlphaFoldDB" id="A0A6A8M4T0"/>
<dbReference type="CDD" id="cd04645">
    <property type="entry name" value="LbH_gamma_CA_like"/>
    <property type="match status" value="1"/>
</dbReference>
<sequence>MKDNIPNIDESVFIAPGVQIAGGDEIQIGKNSSIWFNSVIRSSGQEVLIGERSNVQDGSVIHTSTSGGTYIGDDVTIGHMCLIHGCTIGNRTLIGMGSLLMNGVKIGNDCIIGAGSLLTQGTVIPDGHMAFGRPAKVIRPLTEEEIAGLPAHAEEYVEEAKKFRE</sequence>
<dbReference type="Gene3D" id="2.160.10.10">
    <property type="entry name" value="Hexapeptide repeat proteins"/>
    <property type="match status" value="1"/>
</dbReference>
<dbReference type="InterPro" id="IPR011004">
    <property type="entry name" value="Trimer_LpxA-like_sf"/>
</dbReference>
<dbReference type="InterPro" id="IPR047324">
    <property type="entry name" value="LbH_gamma_CA-like"/>
</dbReference>
<organism evidence="1">
    <name type="scientific">Baileyella intestinalis</name>
    <dbReference type="NCBI Taxonomy" id="2606709"/>
    <lineage>
        <taxon>Bacteria</taxon>
        <taxon>Bacillati</taxon>
        <taxon>Bacillota</taxon>
        <taxon>Clostridia</taxon>
        <taxon>Peptostreptococcales</taxon>
        <taxon>Anaerovoracaceae</taxon>
        <taxon>Baileyella</taxon>
    </lineage>
</organism>
<protein>
    <submittedName>
        <fullName evidence="1">Gamma carbonic anhydrase family protein</fullName>
    </submittedName>
</protein>
<dbReference type="InterPro" id="IPR050484">
    <property type="entry name" value="Transf_Hexapept/Carb_Anhydrase"/>
</dbReference>
<accession>A0A6A8M4T0</accession>
<proteinExistence type="predicted"/>
<evidence type="ECO:0000313" key="1">
    <source>
        <dbReference type="EMBL" id="MST68362.1"/>
    </source>
</evidence>
<dbReference type="InterPro" id="IPR001451">
    <property type="entry name" value="Hexapep"/>
</dbReference>
<dbReference type="PANTHER" id="PTHR13061">
    <property type="entry name" value="DYNACTIN SUBUNIT P25"/>
    <property type="match status" value="1"/>
</dbReference>
<gene>
    <name evidence="1" type="ORF">FYJ66_01990</name>
</gene>
<comment type="caution">
    <text evidence="1">The sequence shown here is derived from an EMBL/GenBank/DDBJ whole genome shotgun (WGS) entry which is preliminary data.</text>
</comment>
<reference evidence="1" key="1">
    <citation type="submission" date="2019-09" db="EMBL/GenBank/DDBJ databases">
        <title>In-depth cultivation of the pig gut microbiome towards novel bacterial diversity and tailored functional studies.</title>
        <authorList>
            <person name="Wylensek D."/>
            <person name="Hitch T.C.A."/>
            <person name="Clavel T."/>
        </authorList>
    </citation>
    <scope>NUCLEOTIDE SEQUENCE</scope>
    <source>
        <strain evidence="1">RF-744-FAT-WT-3</strain>
    </source>
</reference>
<name>A0A6A8M4T0_9FIRM</name>
<dbReference type="RefSeq" id="WP_154571843.1">
    <property type="nucleotide sequence ID" value="NZ_VUNB01000002.1"/>
</dbReference>
<dbReference type="PANTHER" id="PTHR13061:SF29">
    <property type="entry name" value="GAMMA CARBONIC ANHYDRASE-LIKE 1, MITOCHONDRIAL-RELATED"/>
    <property type="match status" value="1"/>
</dbReference>